<gene>
    <name evidence="3" type="ORF">P7H70_08005</name>
</gene>
<evidence type="ECO:0000259" key="1">
    <source>
        <dbReference type="PROSITE" id="PS51186"/>
    </source>
</evidence>
<dbReference type="RefSeq" id="WP_311865894.1">
    <property type="nucleotide sequence ID" value="NZ_JARQBZ010000012.1"/>
</dbReference>
<dbReference type="PROSITE" id="PS51186">
    <property type="entry name" value="GNAT"/>
    <property type="match status" value="1"/>
</dbReference>
<sequence length="89" mass="10401">MFQEEKNRFVLKEEGKDVAEITWQMKGLRHMVVDHTFVDSSQRGKGLAEQLVLAVIEKAKKEDLKIIPTCSYVVSYFDKHKEYNDLIAR</sequence>
<dbReference type="InterPro" id="IPR045057">
    <property type="entry name" value="Gcn5-rel_NAT"/>
</dbReference>
<feature type="domain" description="N-acetyltransferase" evidence="1">
    <location>
        <begin position="1"/>
        <end position="89"/>
    </location>
</feature>
<dbReference type="InterPro" id="IPR031165">
    <property type="entry name" value="GNAT_YJDJ"/>
</dbReference>
<dbReference type="SUPFAM" id="SSF55729">
    <property type="entry name" value="Acyl-CoA N-acyltransferases (Nat)"/>
    <property type="match status" value="1"/>
</dbReference>
<organism evidence="3 4">
    <name type="scientific">Vagococcus carniphilus</name>
    <dbReference type="NCBI Taxonomy" id="218144"/>
    <lineage>
        <taxon>Bacteria</taxon>
        <taxon>Bacillati</taxon>
        <taxon>Bacillota</taxon>
        <taxon>Bacilli</taxon>
        <taxon>Lactobacillales</taxon>
        <taxon>Enterococcaceae</taxon>
        <taxon>Vagococcus</taxon>
    </lineage>
</organism>
<dbReference type="AlphaFoldDB" id="A0AAW8U396"/>
<dbReference type="InterPro" id="IPR000182">
    <property type="entry name" value="GNAT_dom"/>
</dbReference>
<name>A0AAW8U396_9ENTE</name>
<dbReference type="PROSITE" id="PS51729">
    <property type="entry name" value="GNAT_YJDJ"/>
    <property type="match status" value="1"/>
</dbReference>
<dbReference type="EMBL" id="JARQBZ010000012">
    <property type="protein sequence ID" value="MDT2833998.1"/>
    <property type="molecule type" value="Genomic_DNA"/>
</dbReference>
<dbReference type="Pfam" id="PF14542">
    <property type="entry name" value="Acetyltransf_CG"/>
    <property type="match status" value="1"/>
</dbReference>
<dbReference type="CDD" id="cd04301">
    <property type="entry name" value="NAT_SF"/>
    <property type="match status" value="1"/>
</dbReference>
<evidence type="ECO:0000259" key="2">
    <source>
        <dbReference type="PROSITE" id="PS51729"/>
    </source>
</evidence>
<dbReference type="PANTHER" id="PTHR31435">
    <property type="entry name" value="PROTEIN NATD1"/>
    <property type="match status" value="1"/>
</dbReference>
<dbReference type="Proteomes" id="UP001268577">
    <property type="component" value="Unassembled WGS sequence"/>
</dbReference>
<proteinExistence type="predicted"/>
<dbReference type="PANTHER" id="PTHR31435:SF9">
    <property type="entry name" value="PROTEIN NATD1"/>
    <property type="match status" value="1"/>
</dbReference>
<dbReference type="Gene3D" id="3.40.630.30">
    <property type="match status" value="1"/>
</dbReference>
<reference evidence="3" key="1">
    <citation type="submission" date="2023-03" db="EMBL/GenBank/DDBJ databases">
        <authorList>
            <person name="Shen W."/>
            <person name="Cai J."/>
        </authorList>
    </citation>
    <scope>NUCLEOTIDE SEQUENCE</scope>
    <source>
        <strain evidence="3">P96-3</strain>
    </source>
</reference>
<protein>
    <submittedName>
        <fullName evidence="3">GNAT family N-acetyltransferase</fullName>
    </submittedName>
</protein>
<feature type="domain" description="N-acetyltransferase" evidence="2">
    <location>
        <begin position="1"/>
        <end position="88"/>
    </location>
</feature>
<comment type="caution">
    <text evidence="3">The sequence shown here is derived from an EMBL/GenBank/DDBJ whole genome shotgun (WGS) entry which is preliminary data.</text>
</comment>
<accession>A0AAW8U396</accession>
<evidence type="ECO:0000313" key="4">
    <source>
        <dbReference type="Proteomes" id="UP001268577"/>
    </source>
</evidence>
<dbReference type="InterPro" id="IPR016181">
    <property type="entry name" value="Acyl_CoA_acyltransferase"/>
</dbReference>
<dbReference type="GO" id="GO:0016747">
    <property type="term" value="F:acyltransferase activity, transferring groups other than amino-acyl groups"/>
    <property type="evidence" value="ECO:0007669"/>
    <property type="project" value="InterPro"/>
</dbReference>
<evidence type="ECO:0000313" key="3">
    <source>
        <dbReference type="EMBL" id="MDT2833998.1"/>
    </source>
</evidence>